<keyword evidence="12" id="KW-0121">Carboxypeptidase</keyword>
<feature type="domain" description="Peptidase S11 D-alanyl-D-alanine carboxypeptidase A N-terminal" evidence="10">
    <location>
        <begin position="31"/>
        <end position="249"/>
    </location>
</feature>
<evidence type="ECO:0000259" key="11">
    <source>
        <dbReference type="Pfam" id="PF05036"/>
    </source>
</evidence>
<evidence type="ECO:0000313" key="13">
    <source>
        <dbReference type="Proteomes" id="UP000664414"/>
    </source>
</evidence>
<dbReference type="InterPro" id="IPR036680">
    <property type="entry name" value="SPOR-like_sf"/>
</dbReference>
<evidence type="ECO:0000256" key="1">
    <source>
        <dbReference type="ARBA" id="ARBA00007164"/>
    </source>
</evidence>
<dbReference type="InterPro" id="IPR001967">
    <property type="entry name" value="Peptidase_S11_N"/>
</dbReference>
<feature type="binding site" evidence="8">
    <location>
        <position position="219"/>
    </location>
    <ligand>
        <name>substrate</name>
    </ligand>
</feature>
<feature type="active site" description="Proton acceptor" evidence="7">
    <location>
        <position position="59"/>
    </location>
</feature>
<dbReference type="GO" id="GO:0006508">
    <property type="term" value="P:proteolysis"/>
    <property type="evidence" value="ECO:0007669"/>
    <property type="project" value="InterPro"/>
</dbReference>
<evidence type="ECO:0000256" key="8">
    <source>
        <dbReference type="PIRSR" id="PIRSR618044-2"/>
    </source>
</evidence>
<dbReference type="InterPro" id="IPR012338">
    <property type="entry name" value="Beta-lactam/transpept-like"/>
</dbReference>
<dbReference type="GO" id="GO:0071555">
    <property type="term" value="P:cell wall organization"/>
    <property type="evidence" value="ECO:0007669"/>
    <property type="project" value="UniProtKB-KW"/>
</dbReference>
<feature type="active site" evidence="7">
    <location>
        <position position="116"/>
    </location>
</feature>
<dbReference type="EMBL" id="JAFKGL010000013">
    <property type="protein sequence ID" value="MBN9412862.1"/>
    <property type="molecule type" value="Genomic_DNA"/>
</dbReference>
<dbReference type="Pfam" id="PF00768">
    <property type="entry name" value="Peptidase_S11"/>
    <property type="match status" value="1"/>
</dbReference>
<evidence type="ECO:0000256" key="4">
    <source>
        <dbReference type="ARBA" id="ARBA00022960"/>
    </source>
</evidence>
<keyword evidence="12" id="KW-0645">Protease</keyword>
<dbReference type="InterPro" id="IPR018044">
    <property type="entry name" value="Peptidase_S11"/>
</dbReference>
<organism evidence="12 13">
    <name type="scientific">Candidatus Paracaedimonas acanthamoebae</name>
    <dbReference type="NCBI Taxonomy" id="244581"/>
    <lineage>
        <taxon>Bacteria</taxon>
        <taxon>Pseudomonadati</taxon>
        <taxon>Pseudomonadota</taxon>
        <taxon>Alphaproteobacteria</taxon>
        <taxon>Holosporales</taxon>
        <taxon>Caedimonadaceae</taxon>
        <taxon>Candidatus Paracaedimonas</taxon>
    </lineage>
</organism>
<keyword evidence="6" id="KW-0961">Cell wall biogenesis/degradation</keyword>
<dbReference type="Pfam" id="PF05036">
    <property type="entry name" value="SPOR"/>
    <property type="match status" value="1"/>
</dbReference>
<keyword evidence="5" id="KW-0573">Peptidoglycan synthesis</keyword>
<evidence type="ECO:0000256" key="7">
    <source>
        <dbReference type="PIRSR" id="PIRSR618044-1"/>
    </source>
</evidence>
<dbReference type="AlphaFoldDB" id="A0A8J7PJE8"/>
<dbReference type="GO" id="GO:0042834">
    <property type="term" value="F:peptidoglycan binding"/>
    <property type="evidence" value="ECO:0007669"/>
    <property type="project" value="InterPro"/>
</dbReference>
<proteinExistence type="inferred from homology"/>
<evidence type="ECO:0000256" key="6">
    <source>
        <dbReference type="ARBA" id="ARBA00023316"/>
    </source>
</evidence>
<evidence type="ECO:0000256" key="2">
    <source>
        <dbReference type="ARBA" id="ARBA00022729"/>
    </source>
</evidence>
<comment type="caution">
    <text evidence="12">The sequence shown here is derived from an EMBL/GenBank/DDBJ whole genome shotgun (WGS) entry which is preliminary data.</text>
</comment>
<evidence type="ECO:0000313" key="12">
    <source>
        <dbReference type="EMBL" id="MBN9412862.1"/>
    </source>
</evidence>
<keyword evidence="3" id="KW-0378">Hydrolase</keyword>
<dbReference type="GO" id="GO:0009002">
    <property type="term" value="F:serine-type D-Ala-D-Ala carboxypeptidase activity"/>
    <property type="evidence" value="ECO:0007669"/>
    <property type="project" value="InterPro"/>
</dbReference>
<evidence type="ECO:0000256" key="9">
    <source>
        <dbReference type="RuleBase" id="RU004016"/>
    </source>
</evidence>
<evidence type="ECO:0000256" key="3">
    <source>
        <dbReference type="ARBA" id="ARBA00022801"/>
    </source>
</evidence>
<reference evidence="12" key="1">
    <citation type="submission" date="2021-02" db="EMBL/GenBank/DDBJ databases">
        <title>Thiocyanate and organic carbon inputs drive convergent selection for specific autotrophic Afipia and Thiobacillus strains within complex microbiomes.</title>
        <authorList>
            <person name="Huddy R.J."/>
            <person name="Sachdeva R."/>
            <person name="Kadzinga F."/>
            <person name="Kantor R.S."/>
            <person name="Harrison S.T.L."/>
            <person name="Banfield J.F."/>
        </authorList>
    </citation>
    <scope>NUCLEOTIDE SEQUENCE</scope>
    <source>
        <strain evidence="12">SCN18_10_11_15_R4_P_38_20</strain>
    </source>
</reference>
<feature type="domain" description="SPOR" evidence="11">
    <location>
        <begin position="350"/>
        <end position="414"/>
    </location>
</feature>
<dbReference type="PANTHER" id="PTHR21581">
    <property type="entry name" value="D-ALANYL-D-ALANINE CARBOXYPEPTIDASE"/>
    <property type="match status" value="1"/>
</dbReference>
<gene>
    <name evidence="12" type="ORF">J0H12_02900</name>
</gene>
<dbReference type="GO" id="GO:0009252">
    <property type="term" value="P:peptidoglycan biosynthetic process"/>
    <property type="evidence" value="ECO:0007669"/>
    <property type="project" value="UniProtKB-KW"/>
</dbReference>
<dbReference type="InterPro" id="IPR007730">
    <property type="entry name" value="SPOR-like_dom"/>
</dbReference>
<evidence type="ECO:0000259" key="10">
    <source>
        <dbReference type="Pfam" id="PF00768"/>
    </source>
</evidence>
<keyword evidence="2" id="KW-0732">Signal</keyword>
<protein>
    <submittedName>
        <fullName evidence="12">D-alanyl-D-alanine carboxypeptidase</fullName>
    </submittedName>
</protein>
<accession>A0A8J7PJE8</accession>
<evidence type="ECO:0000256" key="5">
    <source>
        <dbReference type="ARBA" id="ARBA00022984"/>
    </source>
</evidence>
<sequence length="441" mass="48994">MKTRWINQTFITIFFSLFFLIHNSVTAGKYAAYVMDAYSGKVLHAENAYGRVHPASLTKVATLYMLFEALNQGRVKLDTKLKISAHAARQIPTKLGIPIGSTISVKHAILALVTKSANDIAVAVAEHLSGSEAAFAQQMTKRVRQLGLKSTLFKNASGVPNKQQITTAADMAKLLQIVIRDFPIYYKHYFGQKSFTYNGIVHANHNKLLGKVEGLDGGKTGFICASGFNISTSTIRNGNRLITVVMGGETSRWRDQRVISLTNKGFTKFKQPRLDPEFIEQSDLHELPNPRIVSENPLQQMNSFSPAGLPQVKRISYPSVATPNNTPSNALKKKNALTTSPNKIKKEKQDEWGVQIGTFKNANQAHMTAARLLAKLPDDIEEGQVSIARATRKQGNPYRARLVGFSKEAAQRVCYFIEQEGTPCLPFQKYRQEKMYTASAQ</sequence>
<dbReference type="Gene3D" id="3.30.70.1070">
    <property type="entry name" value="Sporulation related repeat"/>
    <property type="match status" value="1"/>
</dbReference>
<keyword evidence="4" id="KW-0133">Cell shape</keyword>
<dbReference type="Gene3D" id="3.40.710.10">
    <property type="entry name" value="DD-peptidase/beta-lactamase superfamily"/>
    <property type="match status" value="1"/>
</dbReference>
<dbReference type="PRINTS" id="PR00725">
    <property type="entry name" value="DADACBPTASE1"/>
</dbReference>
<dbReference type="GO" id="GO:0008360">
    <property type="term" value="P:regulation of cell shape"/>
    <property type="evidence" value="ECO:0007669"/>
    <property type="project" value="UniProtKB-KW"/>
</dbReference>
<comment type="similarity">
    <text evidence="1 9">Belongs to the peptidase S11 family.</text>
</comment>
<feature type="active site" description="Acyl-ester intermediate" evidence="7">
    <location>
        <position position="56"/>
    </location>
</feature>
<name>A0A8J7PJE8_9PROT</name>
<dbReference type="Proteomes" id="UP000664414">
    <property type="component" value="Unassembled WGS sequence"/>
</dbReference>
<dbReference type="PANTHER" id="PTHR21581:SF6">
    <property type="entry name" value="TRAFFICKING PROTEIN PARTICLE COMPLEX SUBUNIT 12"/>
    <property type="match status" value="1"/>
</dbReference>
<dbReference type="SUPFAM" id="SSF56601">
    <property type="entry name" value="beta-lactamase/transpeptidase-like"/>
    <property type="match status" value="1"/>
</dbReference>